<dbReference type="AlphaFoldDB" id="A0A0R3UL97"/>
<gene>
    <name evidence="1" type="ORF">MCOS_LOCUS8438</name>
</gene>
<protein>
    <submittedName>
        <fullName evidence="1 3">Uncharacterized protein</fullName>
    </submittedName>
</protein>
<dbReference type="WBParaSite" id="MCU_005998-RA">
    <property type="protein sequence ID" value="MCU_005998-RA"/>
    <property type="gene ID" value="MCU_005998"/>
</dbReference>
<proteinExistence type="predicted"/>
<organism evidence="1 2">
    <name type="scientific">Mesocestoides corti</name>
    <name type="common">Flatworm</name>
    <dbReference type="NCBI Taxonomy" id="53468"/>
    <lineage>
        <taxon>Eukaryota</taxon>
        <taxon>Metazoa</taxon>
        <taxon>Spiralia</taxon>
        <taxon>Lophotrochozoa</taxon>
        <taxon>Platyhelminthes</taxon>
        <taxon>Cestoda</taxon>
        <taxon>Eucestoda</taxon>
        <taxon>Cyclophyllidea</taxon>
        <taxon>Mesocestoididae</taxon>
        <taxon>Mesocestoides</taxon>
    </lineage>
</organism>
<reference evidence="3" key="2">
    <citation type="submission" date="2019-11" db="UniProtKB">
        <authorList>
            <consortium name="WormBaseParasite"/>
        </authorList>
    </citation>
    <scope>IDENTIFICATION</scope>
</reference>
<evidence type="ECO:0000313" key="3">
    <source>
        <dbReference type="WBParaSite" id="MCU_005998-RA"/>
    </source>
</evidence>
<name>A0A0R3UL97_MESCO</name>
<evidence type="ECO:0000313" key="1">
    <source>
        <dbReference type="EMBL" id="VDD82435.1"/>
    </source>
</evidence>
<dbReference type="Proteomes" id="UP000267029">
    <property type="component" value="Unassembled WGS sequence"/>
</dbReference>
<accession>A0A0R3UL97</accession>
<keyword evidence="2" id="KW-1185">Reference proteome</keyword>
<reference evidence="1 2" key="1">
    <citation type="submission" date="2018-10" db="EMBL/GenBank/DDBJ databases">
        <authorList>
            <consortium name="Pathogen Informatics"/>
        </authorList>
    </citation>
    <scope>NUCLEOTIDE SEQUENCE [LARGE SCALE GENOMIC DNA]</scope>
</reference>
<sequence>MGILICIVDWKGYLGICPCGDKSEADEVLKRMQSDRHQSPSITRQKEVRGRQKYQLHVPYRLLRSQKTQQYTAMAKMEHRWRVGRLRLTTVGIFLEQHASDMHLPDSAVGKSTCARRQLLI</sequence>
<dbReference type="EMBL" id="UXSR01005512">
    <property type="protein sequence ID" value="VDD82435.1"/>
    <property type="molecule type" value="Genomic_DNA"/>
</dbReference>
<evidence type="ECO:0000313" key="2">
    <source>
        <dbReference type="Proteomes" id="UP000267029"/>
    </source>
</evidence>